<dbReference type="STRING" id="314271.RB2654_16506"/>
<dbReference type="HOGENOM" id="CLU_1395380_0_0_5"/>
<dbReference type="Proteomes" id="UP000002931">
    <property type="component" value="Unassembled WGS sequence"/>
</dbReference>
<protein>
    <submittedName>
        <fullName evidence="1">Uncharacterized protein</fullName>
    </submittedName>
</protein>
<sequence>MTEKDLAELRAKFPLPDHIKDTPVNRYQLAQAMDVSEPTITKWLQDLENPLPVLEVGGNGREYKFRLADCYAWRMARNDAEQLAKDEASRSAAQLALLFRNADDGTDPESFLTARQVKDEADADYARNRAAELRGELVRASRVEELFELMIDEFKKSATTLADFCEMEFGLDPAEVDKIQRRADEVLIQSRVKFQELIDGRRAGVVGAIVGDQGEMGV</sequence>
<accession>A3VBF6</accession>
<name>A3VBF6_9RHOB</name>
<dbReference type="RefSeq" id="WP_008333609.1">
    <property type="nucleotide sequence ID" value="NZ_CH902578.1"/>
</dbReference>
<dbReference type="AlphaFoldDB" id="A3VBF6"/>
<dbReference type="EMBL" id="AAMT01000002">
    <property type="protein sequence ID" value="EAQ14289.1"/>
    <property type="molecule type" value="Genomic_DNA"/>
</dbReference>
<proteinExistence type="predicted"/>
<dbReference type="InterPro" id="IPR036388">
    <property type="entry name" value="WH-like_DNA-bd_sf"/>
</dbReference>
<dbReference type="OrthoDB" id="8410638at2"/>
<dbReference type="SUPFAM" id="SSF46955">
    <property type="entry name" value="Putative DNA-binding domain"/>
    <property type="match status" value="1"/>
</dbReference>
<keyword evidence="2" id="KW-1185">Reference proteome</keyword>
<organism evidence="1 2">
    <name type="scientific">Maritimibacter alkaliphilus HTCC2654</name>
    <dbReference type="NCBI Taxonomy" id="314271"/>
    <lineage>
        <taxon>Bacteria</taxon>
        <taxon>Pseudomonadati</taxon>
        <taxon>Pseudomonadota</taxon>
        <taxon>Alphaproteobacteria</taxon>
        <taxon>Rhodobacterales</taxon>
        <taxon>Roseobacteraceae</taxon>
        <taxon>Maritimibacter</taxon>
    </lineage>
</organism>
<dbReference type="Gene3D" id="1.10.10.10">
    <property type="entry name" value="Winged helix-like DNA-binding domain superfamily/Winged helix DNA-binding domain"/>
    <property type="match status" value="1"/>
</dbReference>
<comment type="caution">
    <text evidence="1">The sequence shown here is derived from an EMBL/GenBank/DDBJ whole genome shotgun (WGS) entry which is preliminary data.</text>
</comment>
<reference evidence="1 2" key="1">
    <citation type="journal article" date="2010" name="J. Bacteriol.">
        <title>Genome sequences of Pelagibaca bermudensis HTCC2601T and Maritimibacter alkaliphilus HTCC2654T, the type strains of two marine Roseobacter genera.</title>
        <authorList>
            <person name="Thrash J.C."/>
            <person name="Cho J.C."/>
            <person name="Ferriera S."/>
            <person name="Johnson J."/>
            <person name="Vergin K.L."/>
            <person name="Giovannoni S.J."/>
        </authorList>
    </citation>
    <scope>NUCLEOTIDE SEQUENCE [LARGE SCALE GENOMIC DNA]</scope>
    <source>
        <strain evidence="1 2">HTCC2654</strain>
    </source>
</reference>
<evidence type="ECO:0000313" key="1">
    <source>
        <dbReference type="EMBL" id="EAQ14289.1"/>
    </source>
</evidence>
<evidence type="ECO:0000313" key="2">
    <source>
        <dbReference type="Proteomes" id="UP000002931"/>
    </source>
</evidence>
<dbReference type="InterPro" id="IPR009061">
    <property type="entry name" value="DNA-bd_dom_put_sf"/>
</dbReference>
<gene>
    <name evidence="1" type="ORF">RB2654_16506</name>
</gene>
<dbReference type="eggNOG" id="COG4220">
    <property type="taxonomic scope" value="Bacteria"/>
</dbReference>